<evidence type="ECO:0000256" key="11">
    <source>
        <dbReference type="ARBA" id="ARBA00023180"/>
    </source>
</evidence>
<comment type="cofactor">
    <cofactor evidence="2">
        <name>Mn(2+)</name>
        <dbReference type="ChEBI" id="CHEBI:29035"/>
    </cofactor>
</comment>
<dbReference type="InterPro" id="IPR016182">
    <property type="entry name" value="Cu_amine_oxidase_N-reg"/>
</dbReference>
<evidence type="ECO:0000256" key="9">
    <source>
        <dbReference type="ARBA" id="ARBA00023008"/>
    </source>
</evidence>
<gene>
    <name evidence="20" type="primary">LOC100781472</name>
    <name evidence="19" type="ORF">GLYMA_10G248700</name>
</gene>
<dbReference type="SUPFAM" id="SSF54416">
    <property type="entry name" value="Amine oxidase N-terminal region"/>
    <property type="match status" value="2"/>
</dbReference>
<dbReference type="GO" id="GO:0009308">
    <property type="term" value="P:amine metabolic process"/>
    <property type="evidence" value="ECO:0000318"/>
    <property type="project" value="GO_Central"/>
</dbReference>
<accession>A0A0R0HYT4</accession>
<dbReference type="GO" id="GO:0005507">
    <property type="term" value="F:copper ion binding"/>
    <property type="evidence" value="ECO:0000318"/>
    <property type="project" value="GO_Central"/>
</dbReference>
<reference evidence="19" key="3">
    <citation type="submission" date="2018-07" db="EMBL/GenBank/DDBJ databases">
        <title>WGS assembly of Glycine max.</title>
        <authorList>
            <person name="Schmutz J."/>
            <person name="Cannon S."/>
            <person name="Schlueter J."/>
            <person name="Ma J."/>
            <person name="Mitros T."/>
            <person name="Nelson W."/>
            <person name="Hyten D."/>
            <person name="Song Q."/>
            <person name="Thelen J."/>
            <person name="Cheng J."/>
            <person name="Xu D."/>
            <person name="Hellsten U."/>
            <person name="May G."/>
            <person name="Yu Y."/>
            <person name="Sakurai T."/>
            <person name="Umezawa T."/>
            <person name="Bhattacharyya M."/>
            <person name="Sandhu D."/>
            <person name="Valliyodan B."/>
            <person name="Lindquist E."/>
            <person name="Peto M."/>
            <person name="Grant D."/>
            <person name="Shu S."/>
            <person name="Goodstein D."/>
            <person name="Barry K."/>
            <person name="Futrell-Griggs M."/>
            <person name="Abernathy B."/>
            <person name="Du J."/>
            <person name="Tian Z."/>
            <person name="Zhu L."/>
            <person name="Gill N."/>
            <person name="Joshi T."/>
            <person name="Libault M."/>
            <person name="Sethuraman A."/>
            <person name="Zhang X."/>
            <person name="Shinozaki K."/>
            <person name="Nguyen H."/>
            <person name="Wing R."/>
            <person name="Cregan P."/>
            <person name="Specht J."/>
            <person name="Grimwood J."/>
            <person name="Rokhsar D."/>
            <person name="Stacey G."/>
            <person name="Shoemaker R."/>
            <person name="Jackson S."/>
        </authorList>
    </citation>
    <scope>NUCLEOTIDE SEQUENCE</scope>
    <source>
        <tissue evidence="19">Callus</tissue>
    </source>
</reference>
<evidence type="ECO:0000256" key="12">
    <source>
        <dbReference type="ARBA" id="ARBA00048032"/>
    </source>
</evidence>
<dbReference type="SUPFAM" id="SSF49998">
    <property type="entry name" value="Amine oxidase catalytic domain"/>
    <property type="match status" value="1"/>
</dbReference>
<evidence type="ECO:0000256" key="7">
    <source>
        <dbReference type="ARBA" id="ARBA00022772"/>
    </source>
</evidence>
<dbReference type="STRING" id="3847.A0A0R0HYT4"/>
<dbReference type="PANTHER" id="PTHR10638:SF40">
    <property type="entry name" value="PRIMARY AMINE OXIDASE 1"/>
    <property type="match status" value="1"/>
</dbReference>
<keyword evidence="9 15" id="KW-0186">Copper</keyword>
<dbReference type="InterPro" id="IPR049948">
    <property type="entry name" value="Cu_Am_ox_TPQ-bd"/>
</dbReference>
<dbReference type="InterPro" id="IPR036460">
    <property type="entry name" value="Cu_amine_oxidase_C_sf"/>
</dbReference>
<dbReference type="OMA" id="HCIANEY"/>
<dbReference type="Pfam" id="PF02728">
    <property type="entry name" value="Cu_amine_oxidN3"/>
    <property type="match status" value="1"/>
</dbReference>
<evidence type="ECO:0000313" key="20">
    <source>
        <dbReference type="EnsemblPlants" id="KRH35530"/>
    </source>
</evidence>
<evidence type="ECO:0000313" key="21">
    <source>
        <dbReference type="Proteomes" id="UP000008827"/>
    </source>
</evidence>
<dbReference type="Pfam" id="PF02727">
    <property type="entry name" value="Cu_amine_oxidN2"/>
    <property type="match status" value="1"/>
</dbReference>
<comment type="subunit">
    <text evidence="4">Homodimer.</text>
</comment>
<dbReference type="InterPro" id="IPR015800">
    <property type="entry name" value="Cu_amine_oxidase_N2"/>
</dbReference>
<dbReference type="Pfam" id="PF01179">
    <property type="entry name" value="Cu_amine_oxid"/>
    <property type="match status" value="1"/>
</dbReference>
<evidence type="ECO:0000259" key="16">
    <source>
        <dbReference type="Pfam" id="PF01179"/>
    </source>
</evidence>
<dbReference type="Gene3D" id="3.10.450.40">
    <property type="match status" value="2"/>
</dbReference>
<dbReference type="GO" id="GO:0008131">
    <property type="term" value="F:primary methylamine oxidase activity"/>
    <property type="evidence" value="ECO:0000318"/>
    <property type="project" value="GO_Central"/>
</dbReference>
<keyword evidence="10" id="KW-1015">Disulfide bond</keyword>
<reference evidence="19 20" key="1">
    <citation type="journal article" date="2010" name="Nature">
        <title>Genome sequence of the palaeopolyploid soybean.</title>
        <authorList>
            <person name="Schmutz J."/>
            <person name="Cannon S.B."/>
            <person name="Schlueter J."/>
            <person name="Ma J."/>
            <person name="Mitros T."/>
            <person name="Nelson W."/>
            <person name="Hyten D.L."/>
            <person name="Song Q."/>
            <person name="Thelen J.J."/>
            <person name="Cheng J."/>
            <person name="Xu D."/>
            <person name="Hellsten U."/>
            <person name="May G.D."/>
            <person name="Yu Y."/>
            <person name="Sakurai T."/>
            <person name="Umezawa T."/>
            <person name="Bhattacharyya M.K."/>
            <person name="Sandhu D."/>
            <person name="Valliyodan B."/>
            <person name="Lindquist E."/>
            <person name="Peto M."/>
            <person name="Grant D."/>
            <person name="Shu S."/>
            <person name="Goodstein D."/>
            <person name="Barry K."/>
            <person name="Futrell-Griggs M."/>
            <person name="Abernathy B."/>
            <person name="Du J."/>
            <person name="Tian Z."/>
            <person name="Zhu L."/>
            <person name="Gill N."/>
            <person name="Joshi T."/>
            <person name="Libault M."/>
            <person name="Sethuraman A."/>
            <person name="Zhang X.-C."/>
            <person name="Shinozaki K."/>
            <person name="Nguyen H.T."/>
            <person name="Wing R.A."/>
            <person name="Cregan P."/>
            <person name="Specht J."/>
            <person name="Grimwood J."/>
            <person name="Rokhsar D."/>
            <person name="Stacey G."/>
            <person name="Shoemaker R.C."/>
            <person name="Jackson S.A."/>
        </authorList>
    </citation>
    <scope>NUCLEOTIDE SEQUENCE [LARGE SCALE GENOMIC DNA]</scope>
    <source>
        <strain evidence="20">cv. Williams 82</strain>
        <tissue evidence="19">Callus</tissue>
    </source>
</reference>
<evidence type="ECO:0000259" key="18">
    <source>
        <dbReference type="Pfam" id="PF02728"/>
    </source>
</evidence>
<feature type="domain" description="Copper amine oxidase N2-terminal" evidence="17">
    <location>
        <begin position="62"/>
        <end position="151"/>
    </location>
</feature>
<evidence type="ECO:0000256" key="3">
    <source>
        <dbReference type="ARBA" id="ARBA00007983"/>
    </source>
</evidence>
<evidence type="ECO:0000256" key="5">
    <source>
        <dbReference type="ARBA" id="ARBA00022723"/>
    </source>
</evidence>
<dbReference type="EC" id="1.4.3.-" evidence="15"/>
<proteinExistence type="inferred from homology"/>
<dbReference type="InterPro" id="IPR015802">
    <property type="entry name" value="Cu_amine_oxidase_N3"/>
</dbReference>
<dbReference type="InterPro" id="IPR015798">
    <property type="entry name" value="Cu_amine_oxidase_C"/>
</dbReference>
<evidence type="ECO:0000256" key="10">
    <source>
        <dbReference type="ARBA" id="ARBA00023157"/>
    </source>
</evidence>
<keyword evidence="7 13" id="KW-0801">TPQ</keyword>
<evidence type="ECO:0000259" key="17">
    <source>
        <dbReference type="Pfam" id="PF02727"/>
    </source>
</evidence>
<dbReference type="PROSITE" id="PS01164">
    <property type="entry name" value="COPPER_AMINE_OXID_1"/>
    <property type="match status" value="1"/>
</dbReference>
<dbReference type="GO" id="GO:0009753">
    <property type="term" value="P:response to jasmonic acid"/>
    <property type="evidence" value="ECO:0000318"/>
    <property type="project" value="GO_Central"/>
</dbReference>
<keyword evidence="8 15" id="KW-0560">Oxidoreductase</keyword>
<dbReference type="GO" id="GO:0048038">
    <property type="term" value="F:quinone binding"/>
    <property type="evidence" value="ECO:0007669"/>
    <property type="project" value="InterPro"/>
</dbReference>
<dbReference type="SMR" id="A0A0R0HYT4"/>
<comment type="cofactor">
    <cofactor evidence="15">
        <name>Cu cation</name>
        <dbReference type="ChEBI" id="CHEBI:23378"/>
    </cofactor>
    <text evidence="15">Contains 1 topaquinone per subunit.</text>
</comment>
<evidence type="ECO:0000256" key="13">
    <source>
        <dbReference type="PIRSR" id="PIRSR600269-50"/>
    </source>
</evidence>
<sequence>MCYKIWYYKYNMEVVSIILYIPTPNSAVENMIRRFGKAVPMIVQCFILVLSLKFISVNCLAHPLDPLSPAEINKTRDIVQGSYLGAIPNITYHFVDAEEPDKKRVLEWLSSNSKEDKPIIPRQAKVVVRAKGETHELVVDLTKKSIVSDKIYTGHGYPPFTFNELFQASKLPLTYPIFKSSIAKRGLNLSEVSCVPFTLGWYGEKITSRALKVSCFYRGGSVNVWARPIEGITVLVDVDSMQITMYNDRYIAPLPKAEGTDFQSSSSNSNSRPKTSSSASCNVTDIIGFTIKGNEVKWANWVFHVGFNARAGMIISTASIFDAKRQKYRSVLYRGHVSETFVPYMDPTEEWYFRTFMDAGEFGFGRAADTLQPRVDCPSNAVYMDGYMAGPNGEVQQVPRAICIFERNSGNVAWRHMEINNPQKLVRNGEPEITLVVRMVATVGNYDYVLDWEFLRSGSIKVGVDLTGIMEMKAVPYTEKSEIKERVFGTLVAENTIANYHDHHITYYLDLDIDDNSNSFINAKLQRARATGFGTPRKSYWTVVREIAKREAEGRIRLGLEPAELLIVNPNKRTKLGNEVGYRLISAQPITSLLSDDDYPQRRASYTKYQLWVTSYNRSERWAGGFYADRSRGDDGLAVWSQRNREIENTDIVLWHTIGIHHVPYQEDFAAMPAIHGGFELRPANFFESSPLLE</sequence>
<dbReference type="FunFam" id="2.70.98.20:FF:000004">
    <property type="entry name" value="Amine oxidase"/>
    <property type="match status" value="1"/>
</dbReference>
<keyword evidence="6" id="KW-0732">Signal</keyword>
<feature type="active site" description="Proton acceptor" evidence="13">
    <location>
        <position position="358"/>
    </location>
</feature>
<dbReference type="PaxDb" id="3847-GLYMA10G39430.1"/>
<name>A0A0R0HYT4_SOYBN</name>
<dbReference type="Gramene" id="KRH35530">
    <property type="protein sequence ID" value="KRH35530"/>
    <property type="gene ID" value="GLYMA_10G248700"/>
</dbReference>
<evidence type="ECO:0000256" key="6">
    <source>
        <dbReference type="ARBA" id="ARBA00022729"/>
    </source>
</evidence>
<comment type="catalytic activity">
    <reaction evidence="12">
        <text>a primary methyl amine + O2 + H2O = an aldehyde + H2O2 + NH4(+)</text>
        <dbReference type="Rhea" id="RHEA:16153"/>
        <dbReference type="ChEBI" id="CHEBI:15377"/>
        <dbReference type="ChEBI" id="CHEBI:15379"/>
        <dbReference type="ChEBI" id="CHEBI:16240"/>
        <dbReference type="ChEBI" id="CHEBI:17478"/>
        <dbReference type="ChEBI" id="CHEBI:28938"/>
        <dbReference type="ChEBI" id="CHEBI:228804"/>
        <dbReference type="EC" id="1.4.3.21"/>
    </reaction>
</comment>
<evidence type="ECO:0000256" key="1">
    <source>
        <dbReference type="ARBA" id="ARBA00001935"/>
    </source>
</evidence>
<dbReference type="EnsemblPlants" id="KRH35530">
    <property type="protein sequence ID" value="KRH35530"/>
    <property type="gene ID" value="GLYMA_10G248700"/>
</dbReference>
<dbReference type="PANTHER" id="PTHR10638">
    <property type="entry name" value="COPPER AMINE OXIDASE"/>
    <property type="match status" value="1"/>
</dbReference>
<feature type="modified residue" description="2',4',5'-topaquinone" evidence="14">
    <location>
        <position position="446"/>
    </location>
</feature>
<dbReference type="Proteomes" id="UP000008827">
    <property type="component" value="Chromosome 10"/>
</dbReference>
<comment type="cofactor">
    <cofactor evidence="1">
        <name>Cu cation</name>
        <dbReference type="ChEBI" id="CHEBI:23378"/>
    </cofactor>
</comment>
<evidence type="ECO:0000256" key="8">
    <source>
        <dbReference type="ARBA" id="ARBA00023002"/>
    </source>
</evidence>
<evidence type="ECO:0000313" key="19">
    <source>
        <dbReference type="EMBL" id="KRH35530.1"/>
    </source>
</evidence>
<keyword evidence="5 15" id="KW-0479">Metal-binding</keyword>
<dbReference type="FunFam" id="3.10.450.40:FF:000005">
    <property type="entry name" value="Amine oxidase"/>
    <property type="match status" value="1"/>
</dbReference>
<keyword evidence="11" id="KW-0325">Glycoprotein</keyword>
<feature type="domain" description="Copper amine oxidase catalytic" evidence="16">
    <location>
        <begin position="288"/>
        <end position="692"/>
    </location>
</feature>
<evidence type="ECO:0000256" key="2">
    <source>
        <dbReference type="ARBA" id="ARBA00001936"/>
    </source>
</evidence>
<protein>
    <recommendedName>
        <fullName evidence="15">Amine oxidase</fullName>
        <ecNumber evidence="15">1.4.3.-</ecNumber>
    </recommendedName>
</protein>
<dbReference type="AlphaFoldDB" id="A0A0R0HYT4"/>
<evidence type="ECO:0000256" key="15">
    <source>
        <dbReference type="RuleBase" id="RU000672"/>
    </source>
</evidence>
<dbReference type="FunFam" id="3.10.450.40:FF:000012">
    <property type="entry name" value="Amine oxidase"/>
    <property type="match status" value="1"/>
</dbReference>
<dbReference type="EMBL" id="CM000843">
    <property type="protein sequence ID" value="KRH35530.1"/>
    <property type="molecule type" value="Genomic_DNA"/>
</dbReference>
<feature type="active site" description="Schiff-base intermediate with substrate; via topaquinone" evidence="13">
    <location>
        <position position="446"/>
    </location>
</feature>
<evidence type="ECO:0000256" key="14">
    <source>
        <dbReference type="PIRSR" id="PIRSR600269-51"/>
    </source>
</evidence>
<organism evidence="19">
    <name type="scientific">Glycine max</name>
    <name type="common">Soybean</name>
    <name type="synonym">Glycine hispida</name>
    <dbReference type="NCBI Taxonomy" id="3847"/>
    <lineage>
        <taxon>Eukaryota</taxon>
        <taxon>Viridiplantae</taxon>
        <taxon>Streptophyta</taxon>
        <taxon>Embryophyta</taxon>
        <taxon>Tracheophyta</taxon>
        <taxon>Spermatophyta</taxon>
        <taxon>Magnoliopsida</taxon>
        <taxon>eudicotyledons</taxon>
        <taxon>Gunneridae</taxon>
        <taxon>Pentapetalae</taxon>
        <taxon>rosids</taxon>
        <taxon>fabids</taxon>
        <taxon>Fabales</taxon>
        <taxon>Fabaceae</taxon>
        <taxon>Papilionoideae</taxon>
        <taxon>50 kb inversion clade</taxon>
        <taxon>NPAAA clade</taxon>
        <taxon>indigoferoid/millettioid clade</taxon>
        <taxon>Phaseoleae</taxon>
        <taxon>Glycine</taxon>
        <taxon>Glycine subgen. Soja</taxon>
    </lineage>
</organism>
<keyword evidence="21" id="KW-1185">Reference proteome</keyword>
<comment type="similarity">
    <text evidence="3 15">Belongs to the copper/topaquinone oxidase family.</text>
</comment>
<dbReference type="Gene3D" id="2.70.98.20">
    <property type="entry name" value="Copper amine oxidase, catalytic domain"/>
    <property type="match status" value="1"/>
</dbReference>
<feature type="domain" description="Copper amine oxidase N3-terminal" evidence="18">
    <location>
        <begin position="158"/>
        <end position="250"/>
    </location>
</feature>
<dbReference type="InterPro" id="IPR000269">
    <property type="entry name" value="Cu_amine_oxidase"/>
</dbReference>
<evidence type="ECO:0000256" key="4">
    <source>
        <dbReference type="ARBA" id="ARBA00011738"/>
    </source>
</evidence>
<reference evidence="20" key="2">
    <citation type="submission" date="2018-02" db="UniProtKB">
        <authorList>
            <consortium name="EnsemblPlants"/>
        </authorList>
    </citation>
    <scope>IDENTIFICATION</scope>
    <source>
        <strain evidence="20">Williams 82</strain>
    </source>
</reference>
<comment type="PTM">
    <text evidence="14 15">Topaquinone (TPQ) is generated by copper-dependent autoxidation of a specific tyrosyl residue.</text>
</comment>